<dbReference type="GO" id="GO:0031369">
    <property type="term" value="F:translation initiation factor binding"/>
    <property type="evidence" value="ECO:0007669"/>
    <property type="project" value="EnsemblFungi"/>
</dbReference>
<dbReference type="Gene3D" id="2.40.50.140">
    <property type="entry name" value="Nucleic acid-binding proteins"/>
    <property type="match status" value="2"/>
</dbReference>
<evidence type="ECO:0000256" key="2">
    <source>
        <dbReference type="ARBA" id="ARBA00009307"/>
    </source>
</evidence>
<dbReference type="GO" id="GO:0000932">
    <property type="term" value="C:P-body"/>
    <property type="evidence" value="ECO:0007669"/>
    <property type="project" value="EnsemblFungi"/>
</dbReference>
<dbReference type="SUPFAM" id="SSF50249">
    <property type="entry name" value="Nucleic acid-binding proteins"/>
    <property type="match status" value="1"/>
</dbReference>
<accession>A0A059F296</accession>
<evidence type="ECO:0000256" key="1">
    <source>
        <dbReference type="ARBA" id="ARBA00004123"/>
    </source>
</evidence>
<dbReference type="InterPro" id="IPR012340">
    <property type="entry name" value="NA-bd_OB-fold"/>
</dbReference>
<dbReference type="VEuPathDB" id="MicrosporidiaDB:H312_01542"/>
<name>A0A059F296_9MICR</name>
<dbReference type="InterPro" id="IPR005576">
    <property type="entry name" value="Rpb7-like_N"/>
</dbReference>
<sequence length="154" mass="17110">MFYQATLKHNLYIPPELLSSNITTSLISLLKENVEGIPSQDYGYVVSVLNILNIGEGEIQSDGFVIFSIQFQALILKLSKGEVVDTVVSESNKMGIFSAVGPITVFISNYQVPKDVEKIERNTLLRVKVMGIKVEKEKIFVIGTINEDFLGIII</sequence>
<evidence type="ECO:0000313" key="7">
    <source>
        <dbReference type="Proteomes" id="UP000030655"/>
    </source>
</evidence>
<dbReference type="OrthoDB" id="1162399at2759"/>
<comment type="similarity">
    <text evidence="2">Belongs to the eukaryotic RPB7/RPC8 RNA polymerase subunit family.</text>
</comment>
<feature type="domain" description="RNA polymerase Rpb7-like N-terminal" evidence="5">
    <location>
        <begin position="9"/>
        <end position="61"/>
    </location>
</feature>
<dbReference type="EMBL" id="KK365152">
    <property type="protein sequence ID" value="KCZ81056.1"/>
    <property type="molecule type" value="Genomic_DNA"/>
</dbReference>
<proteinExistence type="inferred from homology"/>
<protein>
    <recommendedName>
        <fullName evidence="5">RNA polymerase Rpb7-like N-terminal domain-containing protein</fullName>
    </recommendedName>
</protein>
<organism evidence="6 7">
    <name type="scientific">Anncaliia algerae PRA339</name>
    <dbReference type="NCBI Taxonomy" id="1288291"/>
    <lineage>
        <taxon>Eukaryota</taxon>
        <taxon>Fungi</taxon>
        <taxon>Fungi incertae sedis</taxon>
        <taxon>Microsporidia</taxon>
        <taxon>Tubulinosematoidea</taxon>
        <taxon>Tubulinosematidae</taxon>
        <taxon>Anncaliia</taxon>
    </lineage>
</organism>
<dbReference type="GO" id="GO:0003727">
    <property type="term" value="F:single-stranded RNA binding"/>
    <property type="evidence" value="ECO:0007669"/>
    <property type="project" value="EnsemblFungi"/>
</dbReference>
<dbReference type="GO" id="GO:0003697">
    <property type="term" value="F:single-stranded DNA binding"/>
    <property type="evidence" value="ECO:0007669"/>
    <property type="project" value="EnsemblFungi"/>
</dbReference>
<dbReference type="PANTHER" id="PTHR12709">
    <property type="entry name" value="DNA-DIRECTED RNA POLYMERASE II, III"/>
    <property type="match status" value="1"/>
</dbReference>
<dbReference type="GO" id="GO:0006368">
    <property type="term" value="P:transcription elongation by RNA polymerase II"/>
    <property type="evidence" value="ECO:0007669"/>
    <property type="project" value="EnsemblFungi"/>
</dbReference>
<keyword evidence="4" id="KW-0804">Transcription</keyword>
<dbReference type="STRING" id="1288291.A0A059F296"/>
<evidence type="ECO:0000256" key="3">
    <source>
        <dbReference type="ARBA" id="ARBA00022478"/>
    </source>
</evidence>
<dbReference type="GO" id="GO:0045948">
    <property type="term" value="P:positive regulation of translational initiation"/>
    <property type="evidence" value="ECO:0007669"/>
    <property type="project" value="EnsemblFungi"/>
</dbReference>
<feature type="non-terminal residue" evidence="6">
    <location>
        <position position="1"/>
    </location>
</feature>
<evidence type="ECO:0000313" key="6">
    <source>
        <dbReference type="EMBL" id="KCZ81056.1"/>
    </source>
</evidence>
<comment type="subcellular location">
    <subcellularLocation>
        <location evidence="1">Nucleus</location>
    </subcellularLocation>
</comment>
<reference evidence="6 7" key="2">
    <citation type="submission" date="2014-03" db="EMBL/GenBank/DDBJ databases">
        <title>The Genome Sequence of Anncaliia algerae insect isolate PRA339.</title>
        <authorList>
            <consortium name="The Broad Institute Genome Sequencing Platform"/>
            <consortium name="The Broad Institute Genome Sequencing Center for Infectious Disease"/>
            <person name="Cuomo C."/>
            <person name="Becnel J."/>
            <person name="Sanscrainte N."/>
            <person name="Walker B."/>
            <person name="Young S.K."/>
            <person name="Zeng Q."/>
            <person name="Gargeya S."/>
            <person name="Fitzgerald M."/>
            <person name="Haas B."/>
            <person name="Abouelleil A."/>
            <person name="Alvarado L."/>
            <person name="Arachchi H.M."/>
            <person name="Berlin A.M."/>
            <person name="Chapman S.B."/>
            <person name="Dewar J."/>
            <person name="Goldberg J."/>
            <person name="Griggs A."/>
            <person name="Gujja S."/>
            <person name="Hansen M."/>
            <person name="Howarth C."/>
            <person name="Imamovic A."/>
            <person name="Larimer J."/>
            <person name="McCowan C."/>
            <person name="Murphy C."/>
            <person name="Neiman D."/>
            <person name="Pearson M."/>
            <person name="Priest M."/>
            <person name="Roberts A."/>
            <person name="Saif S."/>
            <person name="Shea T."/>
            <person name="Sisk P."/>
            <person name="Sykes S."/>
            <person name="Wortman J."/>
            <person name="Nusbaum C."/>
            <person name="Birren B."/>
        </authorList>
    </citation>
    <scope>NUCLEOTIDE SEQUENCE [LARGE SCALE GENOMIC DNA]</scope>
    <source>
        <strain evidence="6 7">PRA339</strain>
    </source>
</reference>
<dbReference type="GO" id="GO:0060213">
    <property type="term" value="P:positive regulation of nuclear-transcribed mRNA poly(A) tail shortening"/>
    <property type="evidence" value="ECO:0007669"/>
    <property type="project" value="EnsemblFungi"/>
</dbReference>
<evidence type="ECO:0000259" key="5">
    <source>
        <dbReference type="Pfam" id="PF03876"/>
    </source>
</evidence>
<dbReference type="Gene3D" id="3.30.1490.120">
    <property type="entry name" value="RNA polymerase Rpb7-like, N-terminal domain"/>
    <property type="match status" value="1"/>
</dbReference>
<dbReference type="FunFam" id="3.30.1490.120:FF:000001">
    <property type="entry name" value="DNA-directed RNA polymerase II subunit RPB7"/>
    <property type="match status" value="1"/>
</dbReference>
<keyword evidence="7" id="KW-1185">Reference proteome</keyword>
<dbReference type="GO" id="GO:0003968">
    <property type="term" value="F:RNA-directed RNA polymerase activity"/>
    <property type="evidence" value="ECO:0007669"/>
    <property type="project" value="EnsemblFungi"/>
</dbReference>
<dbReference type="Pfam" id="PF03876">
    <property type="entry name" value="SHS2_Rpb7-N"/>
    <property type="match status" value="1"/>
</dbReference>
<dbReference type="HOGENOM" id="CLU_085878_2_0_1"/>
<reference evidence="7" key="1">
    <citation type="submission" date="2013-02" db="EMBL/GenBank/DDBJ databases">
        <authorList>
            <consortium name="The Broad Institute Genome Sequencing Platform"/>
            <person name="Cuomo C."/>
            <person name="Becnel J."/>
            <person name="Sanscrainte N."/>
            <person name="Walker B."/>
            <person name="Young S.K."/>
            <person name="Zeng Q."/>
            <person name="Gargeya S."/>
            <person name="Fitzgerald M."/>
            <person name="Haas B."/>
            <person name="Abouelleil A."/>
            <person name="Alvarado L."/>
            <person name="Arachchi H.M."/>
            <person name="Berlin A.M."/>
            <person name="Chapman S.B."/>
            <person name="Dewar J."/>
            <person name="Goldberg J."/>
            <person name="Griggs A."/>
            <person name="Gujja S."/>
            <person name="Hansen M."/>
            <person name="Howarth C."/>
            <person name="Imamovic A."/>
            <person name="Larimer J."/>
            <person name="McCowan C."/>
            <person name="Murphy C."/>
            <person name="Neiman D."/>
            <person name="Pearson M."/>
            <person name="Priest M."/>
            <person name="Roberts A."/>
            <person name="Saif S."/>
            <person name="Shea T."/>
            <person name="Sisk P."/>
            <person name="Sykes S."/>
            <person name="Wortman J."/>
            <person name="Nusbaum C."/>
            <person name="Birren B."/>
        </authorList>
    </citation>
    <scope>NUCLEOTIDE SEQUENCE [LARGE SCALE GENOMIC DNA]</scope>
    <source>
        <strain evidence="7">PRA339</strain>
    </source>
</reference>
<gene>
    <name evidence="6" type="ORF">H312_01542</name>
</gene>
<keyword evidence="3" id="KW-0240">DNA-directed RNA polymerase</keyword>
<dbReference type="InterPro" id="IPR036898">
    <property type="entry name" value="RNA_pol_Rpb7-like_N_sf"/>
</dbReference>
<dbReference type="GO" id="GO:0005665">
    <property type="term" value="C:RNA polymerase II, core complex"/>
    <property type="evidence" value="ECO:0007669"/>
    <property type="project" value="EnsemblFungi"/>
</dbReference>
<dbReference type="GO" id="GO:0010590">
    <property type="term" value="P:regulation of septum digestion after cytokinesis"/>
    <property type="evidence" value="ECO:0007669"/>
    <property type="project" value="EnsemblFungi"/>
</dbReference>
<dbReference type="PANTHER" id="PTHR12709:SF4">
    <property type="entry name" value="DNA-DIRECTED RNA POLYMERASE II SUBUNIT RPB7"/>
    <property type="match status" value="1"/>
</dbReference>
<dbReference type="Proteomes" id="UP000030655">
    <property type="component" value="Unassembled WGS sequence"/>
</dbReference>
<dbReference type="InterPro" id="IPR045113">
    <property type="entry name" value="Rpb7-like"/>
</dbReference>
<dbReference type="GO" id="GO:1990328">
    <property type="term" value="C:RPB4-RPB7 complex"/>
    <property type="evidence" value="ECO:0007669"/>
    <property type="project" value="EnsemblFungi"/>
</dbReference>
<evidence type="ECO:0000256" key="4">
    <source>
        <dbReference type="ARBA" id="ARBA00023163"/>
    </source>
</evidence>
<dbReference type="SUPFAM" id="SSF88798">
    <property type="entry name" value="N-terminal, heterodimerisation domain of RBP7 (RpoE)"/>
    <property type="match status" value="1"/>
</dbReference>
<dbReference type="AlphaFoldDB" id="A0A059F296"/>
<dbReference type="GO" id="GO:0006367">
    <property type="term" value="P:transcription initiation at RNA polymerase II promoter"/>
    <property type="evidence" value="ECO:0007669"/>
    <property type="project" value="EnsemblFungi"/>
</dbReference>
<dbReference type="GO" id="GO:0000956">
    <property type="term" value="P:nuclear-transcribed mRNA catabolic process"/>
    <property type="evidence" value="ECO:0007669"/>
    <property type="project" value="EnsemblFungi"/>
</dbReference>